<name>A0A0E9XXJ5_ANGAN</name>
<evidence type="ECO:0000313" key="1">
    <source>
        <dbReference type="EMBL" id="JAI07443.1"/>
    </source>
</evidence>
<reference evidence="1" key="1">
    <citation type="submission" date="2014-11" db="EMBL/GenBank/DDBJ databases">
        <authorList>
            <person name="Amaro Gonzalez C."/>
        </authorList>
    </citation>
    <scope>NUCLEOTIDE SEQUENCE</scope>
</reference>
<sequence length="24" mass="2766">MGKRMCVFIHVCACVRMGMRMCVC</sequence>
<dbReference type="EMBL" id="GBXM01001135">
    <property type="protein sequence ID" value="JAI07443.1"/>
    <property type="molecule type" value="Transcribed_RNA"/>
</dbReference>
<accession>A0A0E9XXJ5</accession>
<organism evidence="1">
    <name type="scientific">Anguilla anguilla</name>
    <name type="common">European freshwater eel</name>
    <name type="synonym">Muraena anguilla</name>
    <dbReference type="NCBI Taxonomy" id="7936"/>
    <lineage>
        <taxon>Eukaryota</taxon>
        <taxon>Metazoa</taxon>
        <taxon>Chordata</taxon>
        <taxon>Craniata</taxon>
        <taxon>Vertebrata</taxon>
        <taxon>Euteleostomi</taxon>
        <taxon>Actinopterygii</taxon>
        <taxon>Neopterygii</taxon>
        <taxon>Teleostei</taxon>
        <taxon>Anguilliformes</taxon>
        <taxon>Anguillidae</taxon>
        <taxon>Anguilla</taxon>
    </lineage>
</organism>
<protein>
    <submittedName>
        <fullName evidence="1">Uncharacterized protein</fullName>
    </submittedName>
</protein>
<dbReference type="AlphaFoldDB" id="A0A0E9XXJ5"/>
<proteinExistence type="predicted"/>
<reference evidence="1" key="2">
    <citation type="journal article" date="2015" name="Fish Shellfish Immunol.">
        <title>Early steps in the European eel (Anguilla anguilla)-Vibrio vulnificus interaction in the gills: Role of the RtxA13 toxin.</title>
        <authorList>
            <person name="Callol A."/>
            <person name="Pajuelo D."/>
            <person name="Ebbesson L."/>
            <person name="Teles M."/>
            <person name="MacKenzie S."/>
            <person name="Amaro C."/>
        </authorList>
    </citation>
    <scope>NUCLEOTIDE SEQUENCE</scope>
</reference>